<dbReference type="Proteomes" id="UP000321776">
    <property type="component" value="Unassembled WGS sequence"/>
</dbReference>
<dbReference type="AlphaFoldDB" id="A0A5C6VN51"/>
<reference evidence="1 2" key="1">
    <citation type="journal article" date="2018" name="Int. J. Syst. Evol. Microbiol.">
        <title>Paraburkholderia azotifigens sp. nov., a nitrogen-fixing bacterium isolated from paddy soil.</title>
        <authorList>
            <person name="Choi G.M."/>
            <person name="Im W.T."/>
        </authorList>
    </citation>
    <scope>NUCLEOTIDE SEQUENCE [LARGE SCALE GENOMIC DNA]</scope>
    <source>
        <strain evidence="1 2">NF 2-5-3</strain>
    </source>
</reference>
<evidence type="ECO:0000313" key="1">
    <source>
        <dbReference type="EMBL" id="TXC86440.1"/>
    </source>
</evidence>
<gene>
    <name evidence="1" type="ORF">FRZ40_01925</name>
</gene>
<evidence type="ECO:0000313" key="2">
    <source>
        <dbReference type="Proteomes" id="UP000321776"/>
    </source>
</evidence>
<protein>
    <recommendedName>
        <fullName evidence="3">ATP-dependent endonuclease</fullName>
    </recommendedName>
</protein>
<proteinExistence type="predicted"/>
<dbReference type="EMBL" id="VOQS01000001">
    <property type="protein sequence ID" value="TXC86440.1"/>
    <property type="molecule type" value="Genomic_DNA"/>
</dbReference>
<evidence type="ECO:0008006" key="3">
    <source>
        <dbReference type="Google" id="ProtNLM"/>
    </source>
</evidence>
<sequence>MHRIHAVQRLGDEEDSPTTILDAHQLGAASSDTLSPVLTAMGTDLASQQTIQRRNNVLLEEVSGFYYLTAFWKLTQEKQAAHFIASTGVNKLSTLANMFLGWGLEFITVVDDDNQGRGVYKDLMRDLYGDDPEVANKYVIKLKGCDGIEDIFSTDNFKRYVLKDESANIQQKNSEFLKRANRSKPVLALEFKLAVDNGHIRLVDLDEATQTSIKEVVGNIAGKLADPVARAA</sequence>
<organism evidence="1 2">
    <name type="scientific">Paraburkholderia azotifigens</name>
    <dbReference type="NCBI Taxonomy" id="2057004"/>
    <lineage>
        <taxon>Bacteria</taxon>
        <taxon>Pseudomonadati</taxon>
        <taxon>Pseudomonadota</taxon>
        <taxon>Betaproteobacteria</taxon>
        <taxon>Burkholderiales</taxon>
        <taxon>Burkholderiaceae</taxon>
        <taxon>Paraburkholderia</taxon>
    </lineage>
</organism>
<dbReference type="RefSeq" id="WP_147233118.1">
    <property type="nucleotide sequence ID" value="NZ_VOQS01000001.1"/>
</dbReference>
<comment type="caution">
    <text evidence="1">The sequence shown here is derived from an EMBL/GenBank/DDBJ whole genome shotgun (WGS) entry which is preliminary data.</text>
</comment>
<name>A0A5C6VN51_9BURK</name>
<accession>A0A5C6VN51</accession>